<sequence>MTAVTTIRTPTVAASSRGPRGLLWALLRVHRSALWFWVLLVAFGAGALLWAQGPGADAAWAAFRKMGCDSGQPVLGCDDIGAAYDRYDTASGLGAGVLGLAPFLTAAWAGGALIGRELENGTAQLAWTQSVSPARWLAAKLAVPAALLVTGTLALTLLHRMLWSTDGQLRLAMGSRDWYQTTTFEANGTLATAYVLLGLAVGVLAGLLQRRALPALGLAVAGLALLMTALGTLRPYLWPAETLTAKDGYPEYIGMVMDEGALASTGARVPDPICVDDAKCLAEHDIVGFYRDYHPSAHFWPLQLMETGITLALAALAVLISFRLLKRRTGAAV</sequence>
<dbReference type="RefSeq" id="WP_380863006.1">
    <property type="nucleotide sequence ID" value="NZ_JBHSKM010000042.1"/>
</dbReference>
<evidence type="ECO:0000313" key="3">
    <source>
        <dbReference type="Proteomes" id="UP001596263"/>
    </source>
</evidence>
<feature type="transmembrane region" description="Helical" evidence="1">
    <location>
        <begin position="93"/>
        <end position="115"/>
    </location>
</feature>
<reference evidence="3" key="1">
    <citation type="journal article" date="2019" name="Int. J. Syst. Evol. Microbiol.">
        <title>The Global Catalogue of Microorganisms (GCM) 10K type strain sequencing project: providing services to taxonomists for standard genome sequencing and annotation.</title>
        <authorList>
            <consortium name="The Broad Institute Genomics Platform"/>
            <consortium name="The Broad Institute Genome Sequencing Center for Infectious Disease"/>
            <person name="Wu L."/>
            <person name="Ma J."/>
        </authorList>
    </citation>
    <scope>NUCLEOTIDE SEQUENCE [LARGE SCALE GENOMIC DNA]</scope>
    <source>
        <strain evidence="3">KCTC 42586</strain>
    </source>
</reference>
<feature type="transmembrane region" description="Helical" evidence="1">
    <location>
        <begin position="136"/>
        <end position="158"/>
    </location>
</feature>
<organism evidence="2 3">
    <name type="scientific">Streptomyces coerulescens</name>
    <dbReference type="NCBI Taxonomy" id="29304"/>
    <lineage>
        <taxon>Bacteria</taxon>
        <taxon>Bacillati</taxon>
        <taxon>Actinomycetota</taxon>
        <taxon>Actinomycetes</taxon>
        <taxon>Kitasatosporales</taxon>
        <taxon>Streptomycetaceae</taxon>
        <taxon>Streptomyces</taxon>
    </lineage>
</organism>
<keyword evidence="3" id="KW-1185">Reference proteome</keyword>
<dbReference type="EMBL" id="JBHSKM010000042">
    <property type="protein sequence ID" value="MFC5219336.1"/>
    <property type="molecule type" value="Genomic_DNA"/>
</dbReference>
<name>A0ABW0CX20_STRCD</name>
<feature type="transmembrane region" description="Helical" evidence="1">
    <location>
        <begin position="215"/>
        <end position="233"/>
    </location>
</feature>
<protein>
    <submittedName>
        <fullName evidence="2">ABC transporter permease</fullName>
    </submittedName>
</protein>
<accession>A0ABW0CX20</accession>
<dbReference type="Proteomes" id="UP001596263">
    <property type="component" value="Unassembled WGS sequence"/>
</dbReference>
<proteinExistence type="predicted"/>
<feature type="transmembrane region" description="Helical" evidence="1">
    <location>
        <begin position="33"/>
        <end position="51"/>
    </location>
</feature>
<evidence type="ECO:0000256" key="1">
    <source>
        <dbReference type="SAM" id="Phobius"/>
    </source>
</evidence>
<comment type="caution">
    <text evidence="2">The sequence shown here is derived from an EMBL/GenBank/DDBJ whole genome shotgun (WGS) entry which is preliminary data.</text>
</comment>
<keyword evidence="1" id="KW-0472">Membrane</keyword>
<keyword evidence="1" id="KW-0812">Transmembrane</keyword>
<gene>
    <name evidence="2" type="ORF">ACFPQ9_36390</name>
</gene>
<keyword evidence="1" id="KW-1133">Transmembrane helix</keyword>
<evidence type="ECO:0000313" key="2">
    <source>
        <dbReference type="EMBL" id="MFC5219336.1"/>
    </source>
</evidence>
<feature type="transmembrane region" description="Helical" evidence="1">
    <location>
        <begin position="188"/>
        <end position="208"/>
    </location>
</feature>
<feature type="transmembrane region" description="Helical" evidence="1">
    <location>
        <begin position="308"/>
        <end position="325"/>
    </location>
</feature>